<dbReference type="Proteomes" id="UP000474159">
    <property type="component" value="Unassembled WGS sequence"/>
</dbReference>
<keyword evidence="2" id="KW-1185">Reference proteome</keyword>
<proteinExistence type="predicted"/>
<organism evidence="1 2">
    <name type="scientific">Methylobacterium soli</name>
    <dbReference type="NCBI Taxonomy" id="553447"/>
    <lineage>
        <taxon>Bacteria</taxon>
        <taxon>Pseudomonadati</taxon>
        <taxon>Pseudomonadota</taxon>
        <taxon>Alphaproteobacteria</taxon>
        <taxon>Hyphomicrobiales</taxon>
        <taxon>Methylobacteriaceae</taxon>
        <taxon>Methylobacterium</taxon>
    </lineage>
</organism>
<reference evidence="1 2" key="1">
    <citation type="submission" date="2019-09" db="EMBL/GenBank/DDBJ databases">
        <title>YIM 48816 draft genome.</title>
        <authorList>
            <person name="Jiang L."/>
        </authorList>
    </citation>
    <scope>NUCLEOTIDE SEQUENCE [LARGE SCALE GENOMIC DNA]</scope>
    <source>
        <strain evidence="1 2">YIM 48816</strain>
    </source>
</reference>
<dbReference type="EMBL" id="VZZK01000008">
    <property type="protein sequence ID" value="KAB1079677.1"/>
    <property type="molecule type" value="Genomic_DNA"/>
</dbReference>
<gene>
    <name evidence="1" type="ORF">F6X53_10395</name>
</gene>
<dbReference type="OrthoDB" id="9839599at2"/>
<comment type="caution">
    <text evidence="1">The sequence shown here is derived from an EMBL/GenBank/DDBJ whole genome shotgun (WGS) entry which is preliminary data.</text>
</comment>
<evidence type="ECO:0000313" key="2">
    <source>
        <dbReference type="Proteomes" id="UP000474159"/>
    </source>
</evidence>
<dbReference type="RefSeq" id="WP_150999937.1">
    <property type="nucleotide sequence ID" value="NZ_BPQY01000213.1"/>
</dbReference>
<protein>
    <submittedName>
        <fullName evidence="1">Uncharacterized protein</fullName>
    </submittedName>
</protein>
<accession>A0A6L3SZT5</accession>
<sequence length="85" mass="9572">MAKTFVYEFVFGLPDGEQSRVYTVRSNNWRDAVKAIQRYNAKDEVIAFQLADPKTSGLRGAKAEKDVVVEHPTMPNIRSLASEPD</sequence>
<name>A0A6L3SZT5_9HYPH</name>
<evidence type="ECO:0000313" key="1">
    <source>
        <dbReference type="EMBL" id="KAB1079677.1"/>
    </source>
</evidence>
<dbReference type="AlphaFoldDB" id="A0A6L3SZT5"/>